<dbReference type="InterPro" id="IPR000644">
    <property type="entry name" value="CBS_dom"/>
</dbReference>
<evidence type="ECO:0000313" key="6">
    <source>
        <dbReference type="Proteomes" id="UP000199729"/>
    </source>
</evidence>
<evidence type="ECO:0000259" key="3">
    <source>
        <dbReference type="PROSITE" id="PS50112"/>
    </source>
</evidence>
<evidence type="ECO:0008006" key="7">
    <source>
        <dbReference type="Google" id="ProtNLM"/>
    </source>
</evidence>
<protein>
    <recommendedName>
        <fullName evidence="7">Histidine kinase</fullName>
    </recommendedName>
</protein>
<evidence type="ECO:0000256" key="1">
    <source>
        <dbReference type="ARBA" id="ARBA00023122"/>
    </source>
</evidence>
<name>A0A221KG87_VITFI</name>
<reference evidence="5 6" key="1">
    <citation type="submission" date="2017-07" db="EMBL/GenBank/DDBJ databases">
        <title>Complete Genome Sequence of the cosmetic ferment Vitreoscilla filiformis (ATCC15551).</title>
        <authorList>
            <person name="Contreras S."/>
            <person name="Sagory-Zalkind P."/>
            <person name="Blanquart H."/>
            <person name="Iltis A."/>
            <person name="Morand S.C."/>
        </authorList>
    </citation>
    <scope>NUCLEOTIDE SEQUENCE [LARGE SCALE GENOMIC DNA]</scope>
    <source>
        <strain evidence="5 6">ATCC 15551</strain>
    </source>
</reference>
<dbReference type="PANTHER" id="PTHR43080:SF2">
    <property type="entry name" value="CBS DOMAIN-CONTAINING PROTEIN"/>
    <property type="match status" value="1"/>
</dbReference>
<dbReference type="Gene3D" id="3.30.450.20">
    <property type="entry name" value="PAS domain"/>
    <property type="match status" value="1"/>
</dbReference>
<accession>A0A221KG87</accession>
<dbReference type="Proteomes" id="UP000199729">
    <property type="component" value="Chromosome"/>
</dbReference>
<feature type="domain" description="CBS" evidence="4">
    <location>
        <begin position="76"/>
        <end position="133"/>
    </location>
</feature>
<proteinExistence type="predicted"/>
<dbReference type="InterPro" id="IPR035965">
    <property type="entry name" value="PAS-like_dom_sf"/>
</dbReference>
<keyword evidence="1 2" id="KW-0129">CBS domain</keyword>
<dbReference type="PROSITE" id="PS51371">
    <property type="entry name" value="CBS"/>
    <property type="match status" value="3"/>
</dbReference>
<dbReference type="InterPro" id="IPR000014">
    <property type="entry name" value="PAS"/>
</dbReference>
<dbReference type="EMBL" id="CP022423">
    <property type="protein sequence ID" value="ASM78044.1"/>
    <property type="molecule type" value="Genomic_DNA"/>
</dbReference>
<evidence type="ECO:0000259" key="4">
    <source>
        <dbReference type="PROSITE" id="PS51371"/>
    </source>
</evidence>
<dbReference type="PROSITE" id="PS50112">
    <property type="entry name" value="PAS"/>
    <property type="match status" value="1"/>
</dbReference>
<feature type="domain" description="CBS" evidence="4">
    <location>
        <begin position="13"/>
        <end position="68"/>
    </location>
</feature>
<keyword evidence="6" id="KW-1185">Reference proteome</keyword>
<organism evidence="5 6">
    <name type="scientific">Vitreoscilla filiformis</name>
    <dbReference type="NCBI Taxonomy" id="63"/>
    <lineage>
        <taxon>Bacteria</taxon>
        <taxon>Pseudomonadati</taxon>
        <taxon>Pseudomonadota</taxon>
        <taxon>Betaproteobacteria</taxon>
        <taxon>Neisseriales</taxon>
        <taxon>Neisseriaceae</taxon>
        <taxon>Vitreoscilla</taxon>
    </lineage>
</organism>
<evidence type="ECO:0000313" key="5">
    <source>
        <dbReference type="EMBL" id="ASM78044.1"/>
    </source>
</evidence>
<dbReference type="InterPro" id="IPR046342">
    <property type="entry name" value="CBS_dom_sf"/>
</dbReference>
<dbReference type="OrthoDB" id="42802at2"/>
<sequence>MRTSVHLKVGQIASTAVHTITAEVSLRELVESFSREKHSCVVVVEGRRPIGIVTERDLLRLLCAGYDEQRTVRAVMSAPLVTAHHDLPFATAQNMLSNRNVRHLVLVDENGLLFGIVTETDFRRHISYLLFQSIEHLSAITDASSTLLAPDVPLIRALEIMSSRRLDHLVIGRANRAEGIITERDVPRFMVEHVDIARITTGEVMSHPLVSIPTQLPVVDAARRLIETNLRHLVVVDEQGLFAGVLSQHRMLERLSAVLLEEGHQYLARQVSASEQRFRDFVEHLPIPLCHVNAQQEAVYINQQFTALLGYTLSDTPNLATWLARAYPDPAYREATLRIWQQRVAHAHLTGGPIVPGEYHVTCKDGSVRILEIGGITLGQDLLITIMDMTERRQAEETLREQLHELRRWQAVMLDREDRVLDLKREVNALLAEYGLPPRYRSVSLPMAPVAAP</sequence>
<dbReference type="RefSeq" id="WP_089417034.1">
    <property type="nucleotide sequence ID" value="NZ_CP022423.1"/>
</dbReference>
<dbReference type="SUPFAM" id="SSF54631">
    <property type="entry name" value="CBS-domain pair"/>
    <property type="match status" value="2"/>
</dbReference>
<dbReference type="AlphaFoldDB" id="A0A221KG87"/>
<dbReference type="CDD" id="cd02205">
    <property type="entry name" value="CBS_pair_SF"/>
    <property type="match status" value="1"/>
</dbReference>
<evidence type="ECO:0000256" key="2">
    <source>
        <dbReference type="PROSITE-ProRule" id="PRU00703"/>
    </source>
</evidence>
<feature type="domain" description="CBS" evidence="4">
    <location>
        <begin position="205"/>
        <end position="262"/>
    </location>
</feature>
<dbReference type="NCBIfam" id="TIGR00229">
    <property type="entry name" value="sensory_box"/>
    <property type="match status" value="1"/>
</dbReference>
<dbReference type="SUPFAM" id="SSF55785">
    <property type="entry name" value="PYP-like sensor domain (PAS domain)"/>
    <property type="match status" value="1"/>
</dbReference>
<dbReference type="PANTHER" id="PTHR43080">
    <property type="entry name" value="CBS DOMAIN-CONTAINING PROTEIN CBSX3, MITOCHONDRIAL"/>
    <property type="match status" value="1"/>
</dbReference>
<feature type="domain" description="PAS" evidence="3">
    <location>
        <begin position="274"/>
        <end position="315"/>
    </location>
</feature>
<dbReference type="Pfam" id="PF00571">
    <property type="entry name" value="CBS"/>
    <property type="match status" value="4"/>
</dbReference>
<dbReference type="KEGG" id="vff:VITFI_CDS2266"/>
<gene>
    <name evidence="5" type="ORF">VITFI_CDS2266</name>
</gene>
<dbReference type="Gene3D" id="3.10.580.10">
    <property type="entry name" value="CBS-domain"/>
    <property type="match status" value="2"/>
</dbReference>
<dbReference type="SMART" id="SM00116">
    <property type="entry name" value="CBS"/>
    <property type="match status" value="4"/>
</dbReference>
<dbReference type="InterPro" id="IPR051257">
    <property type="entry name" value="Diverse_CBS-Domain"/>
</dbReference>